<reference evidence="3" key="1">
    <citation type="submission" date="2016-10" db="EMBL/GenBank/DDBJ databases">
        <authorList>
            <person name="Benchimol M."/>
            <person name="Almeida L.G."/>
            <person name="Vasconcelos A.T."/>
            <person name="Perreira-Neves A."/>
            <person name="Rosa I.A."/>
            <person name="Tasca T."/>
            <person name="Bogo M.R."/>
            <person name="de Souza W."/>
        </authorList>
    </citation>
    <scope>NUCLEOTIDE SEQUENCE [LARGE SCALE GENOMIC DNA]</scope>
    <source>
        <strain evidence="3">K</strain>
    </source>
</reference>
<evidence type="ECO:0000256" key="2">
    <source>
        <dbReference type="SAM" id="SignalP"/>
    </source>
</evidence>
<gene>
    <name evidence="3" type="ORF">TRFO_14134</name>
</gene>
<accession>A0A1J4L093</accession>
<dbReference type="VEuPathDB" id="TrichDB:TRFO_14134"/>
<dbReference type="Proteomes" id="UP000179807">
    <property type="component" value="Unassembled WGS sequence"/>
</dbReference>
<dbReference type="GeneID" id="94832331"/>
<name>A0A1J4L093_9EUKA</name>
<evidence type="ECO:0000256" key="1">
    <source>
        <dbReference type="SAM" id="Phobius"/>
    </source>
</evidence>
<protein>
    <recommendedName>
        <fullName evidence="5">VWFA domain-containing protein</fullName>
    </recommendedName>
</protein>
<dbReference type="PANTHER" id="PTHR16861:SF4">
    <property type="entry name" value="SH3 DOMAIN PROTEIN (AFU_ORTHOLOGUE AFUA_1G13610)"/>
    <property type="match status" value="1"/>
</dbReference>
<sequence>MLFLALSSLAASFTFKVCSENGGSCSSNPYTKEQFTAQFLNGLYEYGNADIIEFEKETDSEGNLTLNFDGINPNFVISLYDTSTNSTLTIQTAAPSNYANTSVIPCIIAAGYNIVVQNSDTKAEYNTLQVRQTVEGSSIKSSDSRPLKIITDRRNIYYSGMSSSRYSSLAPIIGTSAYLNINDNSILVRADPNESVMYTIEPVQTYQRYFYNNLDFDDDYFIQSRLYVYLSVKATVTYGKKKVTLTFSNGKTITFVGAGDRIHIEFGLADESTVTCENNLLASDVIPPIVRTSSSSDSKGVTIRGNWPDNIKYRYPSMYLGKGVYVVPFSIYGDSLRGKIFYGAQNYPASSDYDSVNAQITLIEKNSSLSGFFDSDNITLLLQTEQETTLYIKGGIRTRANRREIYDDKTGSWTGIFYYEYPQLFAASPKLTIIASEAKEGLNLTGNAKYYVQKIDNSDQEIEKTIYTLRPGGTVIVPYTMSFNDVGTAFEKIYNDFASKNPEPPEKSKFIEYWNYYIKFATNKAGELSEALETLAMKPVKLNINAQALAEGQKNRLQIRRMDYPVASLYSLNLNKEFPAVCSSSGTLDLSQWELSYGKDLIKGLLEYFEASVDDVDEYLPQIKDTAIEGEFVSTDNKKCIGFKNTKMPASTFELVVFTTNTTYLEIMKKISIISLLTADDLEVTNKLKNKASRNIFLVAMDDTPSGKSINLKGISEEANVFLFGAPFKAFDDVMNAVEYIDGLNGSDPNIDFEKLMLDKICEVVKKYKTYLPKVNVIFDDRLQTLFTFTTELTTSHLECSTFVSFASSVVATEFNAATTITDSQTFELMKSLTFNILVILPVSLDPPNLYVVDQIKFEEDGWLLHYAKGYLDQYKSFEVKPTTHKIPQNRVTSQLLVYSMTDNIDFNVPETIKGKVYGAGITTEFTSITVKDFPGMFTLEGVTSRLRGEIAEILHGITSAFTSKNAHLLEGGEGEGSTSTTSVKFTGSWDKVTEIVGEMPIDVGSTSVVAQNIPDVALQVLDIKAKSDVNLQPTSKTTAFTTPQVIKAADKKYIFPEGHTVTFKNITFYNTKGKTTADLELSGAENGDESATVLGLSLMIGAKESEIKTEDLLITKATIVDVGTLSVSKSLEFGPEAQLMASSLKADSTKLTLGYQLGSSFATFPDSLAPSSIVLSYVGDGSSVDDEIDYSSYLGSVKTIKSFDTEEACNNWKGMISYSSRYTSFDGDKSVVSSLCQKDATTNKFSLAINVTSVPTGEMKPDEVAPGDPTEKKLPIGAIVGGVVGGVALIAIISVLVWFFAFRKKKAPVQAEDESKP</sequence>
<dbReference type="PANTHER" id="PTHR16861">
    <property type="entry name" value="GLYCOPROTEIN 38"/>
    <property type="match status" value="1"/>
</dbReference>
<proteinExistence type="predicted"/>
<dbReference type="RefSeq" id="XP_068368518.1">
    <property type="nucleotide sequence ID" value="XM_068497627.1"/>
</dbReference>
<feature type="chain" id="PRO_5012746392" description="VWFA domain-containing protein" evidence="2">
    <location>
        <begin position="20"/>
        <end position="1318"/>
    </location>
</feature>
<keyword evidence="2" id="KW-0732">Signal</keyword>
<keyword evidence="1" id="KW-0472">Membrane</keyword>
<keyword evidence="1" id="KW-0812">Transmembrane</keyword>
<keyword evidence="1" id="KW-1133">Transmembrane helix</keyword>
<dbReference type="EMBL" id="MLAK01000229">
    <property type="protein sequence ID" value="OHT15382.1"/>
    <property type="molecule type" value="Genomic_DNA"/>
</dbReference>
<keyword evidence="4" id="KW-1185">Reference proteome</keyword>
<feature type="signal peptide" evidence="2">
    <location>
        <begin position="1"/>
        <end position="19"/>
    </location>
</feature>
<evidence type="ECO:0000313" key="4">
    <source>
        <dbReference type="Proteomes" id="UP000179807"/>
    </source>
</evidence>
<comment type="caution">
    <text evidence="3">The sequence shown here is derived from an EMBL/GenBank/DDBJ whole genome shotgun (WGS) entry which is preliminary data.</text>
</comment>
<feature type="transmembrane region" description="Helical" evidence="1">
    <location>
        <begin position="1277"/>
        <end position="1302"/>
    </location>
</feature>
<evidence type="ECO:0000313" key="3">
    <source>
        <dbReference type="EMBL" id="OHT15382.1"/>
    </source>
</evidence>
<evidence type="ECO:0008006" key="5">
    <source>
        <dbReference type="Google" id="ProtNLM"/>
    </source>
</evidence>
<organism evidence="3 4">
    <name type="scientific">Tritrichomonas foetus</name>
    <dbReference type="NCBI Taxonomy" id="1144522"/>
    <lineage>
        <taxon>Eukaryota</taxon>
        <taxon>Metamonada</taxon>
        <taxon>Parabasalia</taxon>
        <taxon>Tritrichomonadida</taxon>
        <taxon>Tritrichomonadidae</taxon>
        <taxon>Tritrichomonas</taxon>
    </lineage>
</organism>